<keyword evidence="4" id="KW-0747">Spliceosome</keyword>
<comment type="similarity">
    <text evidence="2">Belongs to the SF3B1 family.</text>
</comment>
<evidence type="ECO:0000256" key="3">
    <source>
        <dbReference type="ARBA" id="ARBA00022664"/>
    </source>
</evidence>
<evidence type="ECO:0000313" key="10">
    <source>
        <dbReference type="Proteomes" id="UP000183365"/>
    </source>
</evidence>
<evidence type="ECO:0000259" key="8">
    <source>
        <dbReference type="Pfam" id="PF22646"/>
    </source>
</evidence>
<dbReference type="EMBL" id="FQNF01000124">
    <property type="protein sequence ID" value="SGZ41630.1"/>
    <property type="molecule type" value="Genomic_DNA"/>
</dbReference>
<evidence type="ECO:0000256" key="1">
    <source>
        <dbReference type="ARBA" id="ARBA00004123"/>
    </source>
</evidence>
<dbReference type="InterPro" id="IPR016024">
    <property type="entry name" value="ARM-type_fold"/>
</dbReference>
<dbReference type="GO" id="GO:0000245">
    <property type="term" value="P:spliceosomal complex assembly"/>
    <property type="evidence" value="ECO:0007669"/>
    <property type="project" value="InterPro"/>
</dbReference>
<sequence>MSILPNFQSSALTEPTLKTEQLSVSEKGQKNQNVEESQAFSNYIKDKLIKANNIDHKDENVKLNKNINMTLLEQVYFPELLDKKVSKKDKFFIQLIYNIQTSTVVPTIRKKNQKKMIGIVKENELLLNLFVEKSLSIILEPDFGNSRFHLFKTLANILDVLDLNELINTQGHLMERIWLMLVFLIMGDSTNVDDIEDTFLNKQKNQQDDMKSVLEDESKQLIDRIYKKIGFNNMVKIFKNYLSDQAMADSIAMCISLCEPNDPILLNFIRMAIESNDGNIRFIGCKTIFYLFASSTQADLDIIFFLSLISNMLMDQELKNKSIAILSTNLIISKDKKQVFAAYEQTVLNNITNQVQHARGRLREYHLRAMSSLLPMMDEDNLKIYGEIILRFCMNSLGAVHDEKSNMYKKRDERELGLKNQNDDFKITVLLIIQNLYKLKDNMNEDFFFNGDLKIFLIHLFFENFWTRQTALSSTKLINTVQYTTNIMSERVKIELLLDHFIECLKDSLEALRDMVAWGIVKILTFQRDEFMIIKEETERRVIDALLVSFQDQKTDNQCYVRCFDMLALKLGNNFKPYLLPIISTCLQLMSHKSSSMRKNAANLASRLVKTCKANNEQGLIYKLGVVFYENLGEPVGEVLQYVIKCIYEVLISVDDIKKLEPPVTQLLPALTPILRNPFYGVSYNLLNIITLISEKCSDMIPPREWNRICSELLEIFKTPIKDLRVKANDTFGVIAAGVGPQDIIGTLLNNLKMSERQIRLCSSIALAIVAKSCGTYTVLPVLLKEYSAPDTNIKNGILKALAFMFEYVGNESKDYLYLVVPMVQHALTDRNVVLRQTGATVVRSLSVACKNSDIEDVFIHFLSLLIPNIFETSPHAIEKIRLAIDGLRVSVGTELLMQYMWAGLTHPSSAVRKAYYAVYNGIEMEEQERLVPLYPINDVPELKLYL</sequence>
<comment type="subcellular location">
    <subcellularLocation>
        <location evidence="1">Nucleus</location>
    </subcellularLocation>
</comment>
<dbReference type="PANTHER" id="PTHR12097">
    <property type="entry name" value="SPLICING FACTOR 3B, SUBUNIT 1-RELATED"/>
    <property type="match status" value="1"/>
</dbReference>
<keyword evidence="10" id="KW-1185">Reference proteome</keyword>
<keyword evidence="6" id="KW-0508">mRNA splicing</keyword>
<dbReference type="AlphaFoldDB" id="A0A1L0FPY0"/>
<dbReference type="Gene3D" id="1.25.10.10">
    <property type="entry name" value="Leucine-rich Repeat Variant"/>
    <property type="match status" value="3"/>
</dbReference>
<dbReference type="GO" id="GO:0005681">
    <property type="term" value="C:spliceosomal complex"/>
    <property type="evidence" value="ECO:0007669"/>
    <property type="project" value="UniProtKB-KW"/>
</dbReference>
<protein>
    <recommendedName>
        <fullName evidence="8">Phosphatase PP2A regulatory subunit A/Splicing factor 3B subunit 1-like HEAT repeat domain-containing protein</fullName>
    </recommendedName>
</protein>
<proteinExistence type="inferred from homology"/>
<evidence type="ECO:0000256" key="4">
    <source>
        <dbReference type="ARBA" id="ARBA00022728"/>
    </source>
</evidence>
<evidence type="ECO:0000313" key="9">
    <source>
        <dbReference type="EMBL" id="SGZ41630.1"/>
    </source>
</evidence>
<keyword evidence="5" id="KW-0677">Repeat</keyword>
<dbReference type="InterPro" id="IPR038737">
    <property type="entry name" value="SF3b_su1-like"/>
</dbReference>
<gene>
    <name evidence="9" type="ORF">HGUI_03831</name>
</gene>
<dbReference type="VEuPathDB" id="FungiDB:HGUI_03831"/>
<evidence type="ECO:0000256" key="2">
    <source>
        <dbReference type="ARBA" id="ARBA00005754"/>
    </source>
</evidence>
<feature type="domain" description="Phosphatase PP2A regulatory subunit A/Splicing factor 3B subunit 1-like HEAT repeat" evidence="8">
    <location>
        <begin position="739"/>
        <end position="808"/>
    </location>
</feature>
<name>A0A1L0FPY0_9ASCO</name>
<organism evidence="9 10">
    <name type="scientific">Hanseniaspora guilliermondii</name>
    <dbReference type="NCBI Taxonomy" id="56406"/>
    <lineage>
        <taxon>Eukaryota</taxon>
        <taxon>Fungi</taxon>
        <taxon>Dikarya</taxon>
        <taxon>Ascomycota</taxon>
        <taxon>Saccharomycotina</taxon>
        <taxon>Saccharomycetes</taxon>
        <taxon>Saccharomycodales</taxon>
        <taxon>Saccharomycodaceae</taxon>
        <taxon>Hanseniaspora</taxon>
    </lineage>
</organism>
<keyword evidence="3" id="KW-0507">mRNA processing</keyword>
<dbReference type="SUPFAM" id="SSF48371">
    <property type="entry name" value="ARM repeat"/>
    <property type="match status" value="1"/>
</dbReference>
<dbReference type="Proteomes" id="UP000183365">
    <property type="component" value="Unassembled WGS sequence"/>
</dbReference>
<evidence type="ECO:0000256" key="5">
    <source>
        <dbReference type="ARBA" id="ARBA00022737"/>
    </source>
</evidence>
<reference evidence="10" key="1">
    <citation type="submission" date="2016-11" db="EMBL/GenBank/DDBJ databases">
        <authorList>
            <person name="Guldener U."/>
        </authorList>
    </citation>
    <scope>NUCLEOTIDE SEQUENCE [LARGE SCALE GENOMIC DNA]</scope>
</reference>
<dbReference type="GO" id="GO:0003729">
    <property type="term" value="F:mRNA binding"/>
    <property type="evidence" value="ECO:0007669"/>
    <property type="project" value="InterPro"/>
</dbReference>
<dbReference type="OrthoDB" id="3970592at2759"/>
<dbReference type="InterPro" id="IPR011989">
    <property type="entry name" value="ARM-like"/>
</dbReference>
<evidence type="ECO:0000256" key="7">
    <source>
        <dbReference type="ARBA" id="ARBA00023242"/>
    </source>
</evidence>
<dbReference type="Pfam" id="PF22646">
    <property type="entry name" value="PPP2R1A-like_HEAT"/>
    <property type="match status" value="1"/>
</dbReference>
<evidence type="ECO:0000256" key="6">
    <source>
        <dbReference type="ARBA" id="ARBA00023187"/>
    </source>
</evidence>
<dbReference type="InterPro" id="IPR054573">
    <property type="entry name" value="PP2A/SF3B1-like_HEAT"/>
</dbReference>
<accession>A0A1L0FPY0</accession>
<keyword evidence="7" id="KW-0539">Nucleus</keyword>